<dbReference type="GO" id="GO:0047355">
    <property type="term" value="F:CDP-glycerol glycerophosphotransferase activity"/>
    <property type="evidence" value="ECO:0007669"/>
    <property type="project" value="InterPro"/>
</dbReference>
<dbReference type="RefSeq" id="WP_150930489.1">
    <property type="nucleotide sequence ID" value="NZ_VYTZ01000001.1"/>
</dbReference>
<sequence length="628" mass="67506">MGGNIRGRTASEARLTPLARRLALAAGGRRGLRRLAGGHRGLLTALTLASYPALLAAAVWPLPATFAVLAPLSYAAETALPGRAAAALSRAHLGATVRFLARETAAVVLLARMAPGRPWWYAALATGLFLFHGVRAAQTWLACRLDRVHHQMPVVTRNIRLTALPIPPAPPRALLAWRGTRPLYLDALAIVPAAALTPSGLGWAGAAGAAAAVALEAVVTATLLVHARRAAHLGDRRRVLSAVDEWVAAYRPEVVMYFSGPATAAYQATMWLSTLERIRPRTLVVLRERSLATALGPTTLPVVCIPSSVDLMNFRALDGVRVALFPANVGNNIHMLRVPGVRSVFIGHGDSDKEASFNPYTKVYDEVWVAGPAGRDRYLRAQVGVRDEAVEEVGRPQLAGIRRTGPHTKGTAPYRTILYAPTWEGWSDDVFHSSLVAMGPAIVRALLAQPVRVIYKPHPLTGHRSPAARTAHRRIMALLGERTGIPHVAVTGREPSLYDCFNEADVLISDISSVVSDFVASGKPYVVTNVAALSGDRFRERYPAAGAAYLLGPDLAELPDILRRLDAPGEDEMAGARRALRGYLLGPDHPDHPDPLARFEDAVRRAAARAEERARFLGLEALAPSAHD</sequence>
<dbReference type="InterPro" id="IPR043148">
    <property type="entry name" value="TagF_C"/>
</dbReference>
<name>A0A5J5KCN0_9ACTN</name>
<dbReference type="GO" id="GO:0016020">
    <property type="term" value="C:membrane"/>
    <property type="evidence" value="ECO:0007669"/>
    <property type="project" value="InterPro"/>
</dbReference>
<dbReference type="Pfam" id="PF04464">
    <property type="entry name" value="Glyphos_transf"/>
    <property type="match status" value="1"/>
</dbReference>
<dbReference type="InterPro" id="IPR007554">
    <property type="entry name" value="Glycerophosphate_synth"/>
</dbReference>
<evidence type="ECO:0000313" key="3">
    <source>
        <dbReference type="Proteomes" id="UP000327011"/>
    </source>
</evidence>
<evidence type="ECO:0008006" key="4">
    <source>
        <dbReference type="Google" id="ProtNLM"/>
    </source>
</evidence>
<accession>A0A5J5KCN0</accession>
<dbReference type="AlphaFoldDB" id="A0A5J5KCN0"/>
<dbReference type="Gene3D" id="3.40.50.12580">
    <property type="match status" value="1"/>
</dbReference>
<gene>
    <name evidence="2" type="ORF">F5972_02065</name>
</gene>
<organism evidence="2 3">
    <name type="scientific">Microbispora cellulosiformans</name>
    <dbReference type="NCBI Taxonomy" id="2614688"/>
    <lineage>
        <taxon>Bacteria</taxon>
        <taxon>Bacillati</taxon>
        <taxon>Actinomycetota</taxon>
        <taxon>Actinomycetes</taxon>
        <taxon>Streptosporangiales</taxon>
        <taxon>Streptosporangiaceae</taxon>
        <taxon>Microbispora</taxon>
    </lineage>
</organism>
<keyword evidence="1" id="KW-0472">Membrane</keyword>
<protein>
    <recommendedName>
        <fullName evidence="4">CDP-glycerol glycerophosphotransferase</fullName>
    </recommendedName>
</protein>
<evidence type="ECO:0000256" key="1">
    <source>
        <dbReference type="SAM" id="Phobius"/>
    </source>
</evidence>
<evidence type="ECO:0000313" key="2">
    <source>
        <dbReference type="EMBL" id="KAA9381634.1"/>
    </source>
</evidence>
<dbReference type="Proteomes" id="UP000327011">
    <property type="component" value="Unassembled WGS sequence"/>
</dbReference>
<keyword evidence="1" id="KW-1133">Transmembrane helix</keyword>
<dbReference type="EMBL" id="VYTZ01000001">
    <property type="protein sequence ID" value="KAA9381634.1"/>
    <property type="molecule type" value="Genomic_DNA"/>
</dbReference>
<reference evidence="2 3" key="1">
    <citation type="submission" date="2019-09" db="EMBL/GenBank/DDBJ databases">
        <title>Screening of Novel Bioactive Compounds from Soil-Associated.</title>
        <authorList>
            <person name="Gong X."/>
        </authorList>
    </citation>
    <scope>NUCLEOTIDE SEQUENCE [LARGE SCALE GENOMIC DNA]</scope>
    <source>
        <strain evidence="2 3">Gxj-6</strain>
    </source>
</reference>
<keyword evidence="1" id="KW-0812">Transmembrane</keyword>
<comment type="caution">
    <text evidence="2">The sequence shown here is derived from an EMBL/GenBank/DDBJ whole genome shotgun (WGS) entry which is preliminary data.</text>
</comment>
<feature type="transmembrane region" description="Helical" evidence="1">
    <location>
        <begin position="42"/>
        <end position="62"/>
    </location>
</feature>
<keyword evidence="3" id="KW-1185">Reference proteome</keyword>
<dbReference type="SUPFAM" id="SSF53756">
    <property type="entry name" value="UDP-Glycosyltransferase/glycogen phosphorylase"/>
    <property type="match status" value="1"/>
</dbReference>
<proteinExistence type="predicted"/>